<dbReference type="GeneTree" id="ENSGT00940000169353"/>
<feature type="domain" description="CCHC-type" evidence="4">
    <location>
        <begin position="362"/>
        <end position="377"/>
    </location>
</feature>
<dbReference type="Proteomes" id="UP000822369">
    <property type="component" value="Unassembled WGS sequence"/>
</dbReference>
<dbReference type="Pfam" id="PF00665">
    <property type="entry name" value="rve"/>
    <property type="match status" value="1"/>
</dbReference>
<dbReference type="PANTHER" id="PTHR46888">
    <property type="entry name" value="ZINC KNUCKLE DOMAINCONTAINING PROTEIN-RELATED"/>
    <property type="match status" value="1"/>
</dbReference>
<dbReference type="InterPro" id="IPR001878">
    <property type="entry name" value="Znf_CCHC"/>
</dbReference>
<dbReference type="InterPro" id="IPR003309">
    <property type="entry name" value="SCAN_dom"/>
</dbReference>
<dbReference type="Gene3D" id="2.40.70.10">
    <property type="entry name" value="Acid Proteases"/>
    <property type="match status" value="1"/>
</dbReference>
<dbReference type="InterPro" id="IPR036875">
    <property type="entry name" value="Znf_CCHC_sf"/>
</dbReference>
<dbReference type="Gene3D" id="1.10.340.70">
    <property type="match status" value="1"/>
</dbReference>
<proteinExistence type="predicted"/>
<dbReference type="SUPFAM" id="SSF50630">
    <property type="entry name" value="Acid proteases"/>
    <property type="match status" value="1"/>
</dbReference>
<sequence>MKGTKSGKIKSAPLEREAQTEDGSEGCGASAEEEVHGREPKISDLAGILQAHIGRQEAHEVQWEKVIVRQDQRFKDLQHQFSLFQQEFQAQTSAGLLPGEQDHARFSAGLGPADHERPHEYADWDEVEPEPAPRCSKSGDSVSVHPSDKEPRLQKLSEEDDIEHFLITFERIACACRWPRSDWAFHLIPLLTGKARSAYVHMDVDASMDYDHVKAAILQKYEISSETYRLRFRSLQVEPNESPRELFVRLKELYGRWVRPRGKTIDEINETIILEQYFRMLSPELQVWIKERNPRDAAEAVSLADAFVAARRRNQSWAYKAMKKDYTPAPGNTSPTENVGKPCGREKYFPSQTKNLGRKPVCYLCGKEGHTKPVCPQNPAKLSQMYFVPRGNHAPNPMNQLLVETTVEIDGQKVKALIDTGSTQSLVHRRYVSPAHICTSETIPICCVHGDEKQYPTADVYMKVQGHVYLLNVGVMDRLPFPVVLGNDLPVLTDLINDPKMCNVAITRSQLKAPREDDRSLRALPFFGAEIEAGPTREQKSRRQRKRDKFKNTTVSTLLPEPEVQLRFEIPDNILELQHQDAGLADLIKGAEEGGTAKEFCLQNGILYRQHGELKQLVVPRAARETVLSLGHSIPWAGHLGKNKTLARIQQYFYWPGLYRDVASFCRSCPQCQKTSARFAARAPLQPLLIIMTPFERLGMDVVGPVEKSKSGNRFMLVITDYATKYPEVFPLKSVKAKTVAFCLVQFFARVGFPKEILTDQGTNFMSKLLKDVYKLIGISRLRTTPYHPQTDGLTERFNQTLKNMLRKFINE</sequence>
<dbReference type="InterPro" id="IPR021109">
    <property type="entry name" value="Peptidase_aspartic_dom_sf"/>
</dbReference>
<feature type="domain" description="SCAN box" evidence="5">
    <location>
        <begin position="229"/>
        <end position="305"/>
    </location>
</feature>
<feature type="region of interest" description="Disordered" evidence="3">
    <location>
        <begin position="1"/>
        <end position="40"/>
    </location>
</feature>
<dbReference type="PROSITE" id="PS50994">
    <property type="entry name" value="INTEGRASE"/>
    <property type="match status" value="1"/>
</dbReference>
<dbReference type="GO" id="GO:0003676">
    <property type="term" value="F:nucleic acid binding"/>
    <property type="evidence" value="ECO:0007669"/>
    <property type="project" value="InterPro"/>
</dbReference>
<evidence type="ECO:0000313" key="9">
    <source>
        <dbReference type="Proteomes" id="UP000694548"/>
    </source>
</evidence>
<reference evidence="8" key="1">
    <citation type="submission" date="2014-08" db="EMBL/GenBank/DDBJ databases">
        <authorList>
            <person name="Senf B."/>
            <person name="Petzold A."/>
            <person name="Downie B.R."/>
            <person name="Koch P."/>
            <person name="Platzer M."/>
        </authorList>
    </citation>
    <scope>NUCLEOTIDE SEQUENCE [LARGE SCALE GENOMIC DNA]</scope>
    <source>
        <strain evidence="8">GRZ</strain>
    </source>
</reference>
<dbReference type="Proteomes" id="UP000694548">
    <property type="component" value="Chromosome sgr04"/>
</dbReference>
<dbReference type="SMART" id="SM00431">
    <property type="entry name" value="SCAN"/>
    <property type="match status" value="1"/>
</dbReference>
<feature type="domain" description="Integrase catalytic" evidence="6">
    <location>
        <begin position="690"/>
        <end position="812"/>
    </location>
</feature>
<dbReference type="AlphaFoldDB" id="A0A8C6KAT6"/>
<dbReference type="Gene3D" id="1.10.4020.10">
    <property type="entry name" value="DNA breaking-rejoining enzymes"/>
    <property type="match status" value="1"/>
</dbReference>
<dbReference type="GO" id="GO:0008270">
    <property type="term" value="F:zinc ion binding"/>
    <property type="evidence" value="ECO:0007669"/>
    <property type="project" value="UniProtKB-KW"/>
</dbReference>
<dbReference type="PROSITE" id="PS50804">
    <property type="entry name" value="SCAN_BOX"/>
    <property type="match status" value="1"/>
</dbReference>
<dbReference type="SMART" id="SM00343">
    <property type="entry name" value="ZnF_C2HC"/>
    <property type="match status" value="1"/>
</dbReference>
<dbReference type="InterPro" id="IPR036397">
    <property type="entry name" value="RNaseH_sf"/>
</dbReference>
<keyword evidence="9" id="KW-1185">Reference proteome</keyword>
<accession>A0A8C6KAT6</accession>
<dbReference type="InterPro" id="IPR041588">
    <property type="entry name" value="Integrase_H2C2"/>
</dbReference>
<dbReference type="InterPro" id="IPR038269">
    <property type="entry name" value="SCAN_sf"/>
</dbReference>
<feature type="region of interest" description="Disordered" evidence="3">
    <location>
        <begin position="534"/>
        <end position="553"/>
    </location>
</feature>
<feature type="compositionally biased region" description="Basic and acidic residues" evidence="3">
    <location>
        <begin position="146"/>
        <end position="155"/>
    </location>
</feature>
<evidence type="ECO:0000313" key="7">
    <source>
        <dbReference type="EMBL" id="KAF7199261.1"/>
    </source>
</evidence>
<evidence type="ECO:0000256" key="3">
    <source>
        <dbReference type="SAM" id="MobiDB-lite"/>
    </source>
</evidence>
<evidence type="ECO:0000259" key="5">
    <source>
        <dbReference type="PROSITE" id="PS50804"/>
    </source>
</evidence>
<dbReference type="CDD" id="cd07936">
    <property type="entry name" value="SCAN"/>
    <property type="match status" value="1"/>
</dbReference>
<dbReference type="Gene3D" id="3.30.420.10">
    <property type="entry name" value="Ribonuclease H-like superfamily/Ribonuclease H"/>
    <property type="match status" value="1"/>
</dbReference>
<dbReference type="CDD" id="cd00303">
    <property type="entry name" value="retropepsin_like"/>
    <property type="match status" value="1"/>
</dbReference>
<evidence type="ECO:0000259" key="6">
    <source>
        <dbReference type="PROSITE" id="PS50994"/>
    </source>
</evidence>
<dbReference type="InterPro" id="IPR012337">
    <property type="entry name" value="RNaseH-like_sf"/>
</dbReference>
<dbReference type="Pfam" id="PF17921">
    <property type="entry name" value="Integrase_H2C2"/>
    <property type="match status" value="1"/>
</dbReference>
<dbReference type="KEGG" id="nfu:107377549"/>
<evidence type="ECO:0000313" key="8">
    <source>
        <dbReference type="Ensembl" id="ENSNFUP00015002276.1"/>
    </source>
</evidence>
<dbReference type="PROSITE" id="PS50158">
    <property type="entry name" value="ZF_CCHC"/>
    <property type="match status" value="1"/>
</dbReference>
<dbReference type="Ensembl" id="ENSNFUT00015002433.1">
    <property type="protein sequence ID" value="ENSNFUP00015002276.1"/>
    <property type="gene ID" value="ENSNFUG00015001219.1"/>
</dbReference>
<dbReference type="Pfam" id="PF02023">
    <property type="entry name" value="SCAN"/>
    <property type="match status" value="1"/>
</dbReference>
<dbReference type="SUPFAM" id="SSF53098">
    <property type="entry name" value="Ribonuclease H-like"/>
    <property type="match status" value="1"/>
</dbReference>
<dbReference type="SUPFAM" id="SSF57756">
    <property type="entry name" value="Retrovirus zinc finger-like domains"/>
    <property type="match status" value="1"/>
</dbReference>
<evidence type="ECO:0000256" key="1">
    <source>
        <dbReference type="ARBA" id="ARBA00039658"/>
    </source>
</evidence>
<organism evidence="8 9">
    <name type="scientific">Nothobranchius furzeri</name>
    <name type="common">Turquoise killifish</name>
    <dbReference type="NCBI Taxonomy" id="105023"/>
    <lineage>
        <taxon>Eukaryota</taxon>
        <taxon>Metazoa</taxon>
        <taxon>Chordata</taxon>
        <taxon>Craniata</taxon>
        <taxon>Vertebrata</taxon>
        <taxon>Euteleostomi</taxon>
        <taxon>Actinopterygii</taxon>
        <taxon>Neopterygii</taxon>
        <taxon>Teleostei</taxon>
        <taxon>Neoteleostei</taxon>
        <taxon>Acanthomorphata</taxon>
        <taxon>Ovalentaria</taxon>
        <taxon>Atherinomorphae</taxon>
        <taxon>Cyprinodontiformes</taxon>
        <taxon>Nothobranchiidae</taxon>
        <taxon>Nothobranchius</taxon>
    </lineage>
</organism>
<protein>
    <recommendedName>
        <fullName evidence="1">Gypsy retrotransposon integrase-like protein 1</fullName>
    </recommendedName>
</protein>
<dbReference type="InterPro" id="IPR001584">
    <property type="entry name" value="Integrase_cat-core"/>
</dbReference>
<keyword evidence="2" id="KW-0862">Zinc</keyword>
<dbReference type="OMA" id="MAIWIRE"/>
<evidence type="ECO:0000256" key="2">
    <source>
        <dbReference type="PROSITE-ProRule" id="PRU00047"/>
    </source>
</evidence>
<dbReference type="SUPFAM" id="SSF47353">
    <property type="entry name" value="Retrovirus capsid dimerization domain-like"/>
    <property type="match status" value="1"/>
</dbReference>
<evidence type="ECO:0000259" key="4">
    <source>
        <dbReference type="PROSITE" id="PS50158"/>
    </source>
</evidence>
<dbReference type="GO" id="GO:0015074">
    <property type="term" value="P:DNA integration"/>
    <property type="evidence" value="ECO:0007669"/>
    <property type="project" value="InterPro"/>
</dbReference>
<reference evidence="8" key="3">
    <citation type="submission" date="2025-05" db="UniProtKB">
        <authorList>
            <consortium name="Ensembl"/>
        </authorList>
    </citation>
    <scope>IDENTIFICATION</scope>
</reference>
<reference evidence="7" key="2">
    <citation type="submission" date="2020-03" db="EMBL/GenBank/DDBJ databases">
        <title>Intra-Species Differences in Population Size shape Life History and Genome Evolution.</title>
        <authorList>
            <person name="Willemsen D."/>
            <person name="Cui R."/>
            <person name="Valenzano D.R."/>
        </authorList>
    </citation>
    <scope>NUCLEOTIDE SEQUENCE</scope>
    <source>
        <strain evidence="7">GRZ</strain>
        <tissue evidence="7">Whole</tissue>
    </source>
</reference>
<dbReference type="EMBL" id="JAAVVJ010000288">
    <property type="protein sequence ID" value="KAF7199261.1"/>
    <property type="molecule type" value="Genomic_DNA"/>
</dbReference>
<dbReference type="FunFam" id="1.10.340.70:FF:000001">
    <property type="entry name" value="Retrovirus-related Pol polyprotein from transposon gypsy-like Protein"/>
    <property type="match status" value="1"/>
</dbReference>
<name>A0A8C6KAT6_NOTFU</name>
<keyword evidence="2" id="KW-0479">Metal-binding</keyword>
<dbReference type="PANTHER" id="PTHR46888:SF1">
    <property type="entry name" value="RIBONUCLEASE H"/>
    <property type="match status" value="1"/>
</dbReference>
<gene>
    <name evidence="7" type="ORF">G4P62_004207</name>
</gene>
<feature type="region of interest" description="Disordered" evidence="3">
    <location>
        <begin position="122"/>
        <end position="155"/>
    </location>
</feature>
<keyword evidence="2" id="KW-0863">Zinc-finger</keyword>